<dbReference type="GO" id="GO:0045214">
    <property type="term" value="P:sarcomere organization"/>
    <property type="evidence" value="ECO:0007669"/>
    <property type="project" value="TreeGrafter"/>
</dbReference>
<dbReference type="InterPro" id="IPR007110">
    <property type="entry name" value="Ig-like_dom"/>
</dbReference>
<name>A0A643BUL7_BALPH</name>
<dbReference type="InterPro" id="IPR013098">
    <property type="entry name" value="Ig_I-set"/>
</dbReference>
<dbReference type="PANTHER" id="PTHR13817:SF151">
    <property type="entry name" value="TITIN"/>
    <property type="match status" value="1"/>
</dbReference>
<feature type="domain" description="Ig-like" evidence="2">
    <location>
        <begin position="351"/>
        <end position="443"/>
    </location>
</feature>
<sequence length="445" mass="49979">MQAEKLSGNAKVNYIFNDKEIFEGPKYKMHIDQSTGIIEMFMEKLQYEDEGTYTFQIQDGRATGHSTLVLIGDGKGSVKQYLEDFATPFNANTPSHESDHFIKSSRKKLNSSVKNGSGNKVANIKKETLIVWYKDEREISVDEKHDFKDGICTLLITEFSKKDAGIYEVILKDDRGKDKSRLKLVDEAFEELMTEVCKTIALSATDLKVQSTAEGIRLYSFVTYYLTGPTSKASSYFSGLMLMSVGQKHQAIPLVGAAIKYTDRVKSGVTTKQIWLQINEPTPNDKGKYVMELFDGKTGHQKTLDLSGEVYKEAFDEFQRLKQAAIAEKNRARIVGGLPDVVTVQEGKMHPTIFIVSRLLTPDFRIATYRVQNAVLNLTCTVWGNPTPEVSWLRNEKLLSSDEHCNLRFEAGKTAYFTISGVRTSDSGKYGLVVKNSYGSEISDF</sequence>
<dbReference type="AlphaFoldDB" id="A0A643BUL7"/>
<protein>
    <recommendedName>
        <fullName evidence="2">Ig-like domain-containing protein</fullName>
    </recommendedName>
</protein>
<proteinExistence type="predicted"/>
<dbReference type="SUPFAM" id="SSF48726">
    <property type="entry name" value="Immunoglobulin"/>
    <property type="match status" value="3"/>
</dbReference>
<dbReference type="GO" id="GO:0031430">
    <property type="term" value="C:M band"/>
    <property type="evidence" value="ECO:0007669"/>
    <property type="project" value="TreeGrafter"/>
</dbReference>
<feature type="non-terminal residue" evidence="3">
    <location>
        <position position="445"/>
    </location>
</feature>
<dbReference type="EMBL" id="SGJD01004683">
    <property type="protein sequence ID" value="KAB0391255.1"/>
    <property type="molecule type" value="Genomic_DNA"/>
</dbReference>
<keyword evidence="4" id="KW-1185">Reference proteome</keyword>
<evidence type="ECO:0000259" key="2">
    <source>
        <dbReference type="PROSITE" id="PS50835"/>
    </source>
</evidence>
<keyword evidence="1" id="KW-0677">Repeat</keyword>
<evidence type="ECO:0000256" key="1">
    <source>
        <dbReference type="ARBA" id="ARBA00022737"/>
    </source>
</evidence>
<organism evidence="3 4">
    <name type="scientific">Balaenoptera physalus</name>
    <name type="common">Fin whale</name>
    <name type="synonym">Balaena physalus</name>
    <dbReference type="NCBI Taxonomy" id="9770"/>
    <lineage>
        <taxon>Eukaryota</taxon>
        <taxon>Metazoa</taxon>
        <taxon>Chordata</taxon>
        <taxon>Craniata</taxon>
        <taxon>Vertebrata</taxon>
        <taxon>Euteleostomi</taxon>
        <taxon>Mammalia</taxon>
        <taxon>Eutheria</taxon>
        <taxon>Laurasiatheria</taxon>
        <taxon>Artiodactyla</taxon>
        <taxon>Whippomorpha</taxon>
        <taxon>Cetacea</taxon>
        <taxon>Mysticeti</taxon>
        <taxon>Balaenopteridae</taxon>
        <taxon>Balaenoptera</taxon>
    </lineage>
</organism>
<dbReference type="PROSITE" id="PS50835">
    <property type="entry name" value="IG_LIKE"/>
    <property type="match status" value="1"/>
</dbReference>
<gene>
    <name evidence="3" type="ORF">E2I00_014103</name>
</gene>
<reference evidence="3 4" key="1">
    <citation type="journal article" date="2019" name="PLoS ONE">
        <title>Genomic analyses reveal an absence of contemporary introgressive admixture between fin whales and blue whales, despite known hybrids.</title>
        <authorList>
            <person name="Westbury M.V."/>
            <person name="Petersen B."/>
            <person name="Lorenzen E.D."/>
        </authorList>
    </citation>
    <scope>NUCLEOTIDE SEQUENCE [LARGE SCALE GENOMIC DNA]</scope>
    <source>
        <strain evidence="3">FinWhale-01</strain>
    </source>
</reference>
<dbReference type="FunFam" id="2.60.40.10:FF:000233">
    <property type="entry name" value="Myomesin 1"/>
    <property type="match status" value="1"/>
</dbReference>
<dbReference type="Proteomes" id="UP000437017">
    <property type="component" value="Unassembled WGS sequence"/>
</dbReference>
<dbReference type="InterPro" id="IPR050964">
    <property type="entry name" value="Striated_Muscle_Regulatory"/>
</dbReference>
<dbReference type="Pfam" id="PF07679">
    <property type="entry name" value="I-set"/>
    <property type="match status" value="2"/>
</dbReference>
<dbReference type="OrthoDB" id="8776562at2759"/>
<dbReference type="PANTHER" id="PTHR13817">
    <property type="entry name" value="TITIN"/>
    <property type="match status" value="1"/>
</dbReference>
<dbReference type="InterPro" id="IPR036179">
    <property type="entry name" value="Ig-like_dom_sf"/>
</dbReference>
<dbReference type="SMART" id="SM00408">
    <property type="entry name" value="IGc2"/>
    <property type="match status" value="1"/>
</dbReference>
<evidence type="ECO:0000313" key="3">
    <source>
        <dbReference type="EMBL" id="KAB0391255.1"/>
    </source>
</evidence>
<dbReference type="InterPro" id="IPR003598">
    <property type="entry name" value="Ig_sub2"/>
</dbReference>
<dbReference type="Gene3D" id="2.60.40.10">
    <property type="entry name" value="Immunoglobulins"/>
    <property type="match status" value="4"/>
</dbReference>
<evidence type="ECO:0000313" key="4">
    <source>
        <dbReference type="Proteomes" id="UP000437017"/>
    </source>
</evidence>
<dbReference type="InterPro" id="IPR013783">
    <property type="entry name" value="Ig-like_fold"/>
</dbReference>
<dbReference type="FunFam" id="2.60.40.10:FF:000179">
    <property type="entry name" value="Myomesin 2"/>
    <property type="match status" value="1"/>
</dbReference>
<accession>A0A643BUL7</accession>
<comment type="caution">
    <text evidence="3">The sequence shown here is derived from an EMBL/GenBank/DDBJ whole genome shotgun (WGS) entry which is preliminary data.</text>
</comment>